<dbReference type="InterPro" id="IPR013024">
    <property type="entry name" value="GGCT-like"/>
</dbReference>
<dbReference type="SUPFAM" id="SSF110857">
    <property type="entry name" value="Gamma-glutamyl cyclotransferase-like"/>
    <property type="match status" value="1"/>
</dbReference>
<sequence>MSHQLLFVYGTLRAGFDGPMAKWLASVASHVGPATAQGRLYHVEDYPGFVHCPSGLVVGDLFLLPDDPAVLDRLDEHEECAAHFPAPHEYCRERLTVLSESGPVDAWIYVYSWDVSGLELIESGDFLR</sequence>
<dbReference type="GO" id="GO:0016740">
    <property type="term" value="F:transferase activity"/>
    <property type="evidence" value="ECO:0007669"/>
    <property type="project" value="UniProtKB-KW"/>
</dbReference>
<name>A0A846M3M9_9SPHN</name>
<dbReference type="Pfam" id="PF06094">
    <property type="entry name" value="GGACT"/>
    <property type="match status" value="1"/>
</dbReference>
<evidence type="ECO:0000259" key="1">
    <source>
        <dbReference type="Pfam" id="PF06094"/>
    </source>
</evidence>
<keyword evidence="2" id="KW-0808">Transferase</keyword>
<evidence type="ECO:0000313" key="2">
    <source>
        <dbReference type="EMBL" id="NIJ15698.1"/>
    </source>
</evidence>
<dbReference type="Gene3D" id="3.10.490.10">
    <property type="entry name" value="Gamma-glutamyl cyclotransferase-like"/>
    <property type="match status" value="1"/>
</dbReference>
<dbReference type="Proteomes" id="UP000576821">
    <property type="component" value="Unassembled WGS sequence"/>
</dbReference>
<feature type="domain" description="Gamma-glutamylcyclotransferase AIG2-like" evidence="1">
    <location>
        <begin position="6"/>
        <end position="127"/>
    </location>
</feature>
<evidence type="ECO:0000313" key="3">
    <source>
        <dbReference type="Proteomes" id="UP000576821"/>
    </source>
</evidence>
<gene>
    <name evidence="2" type="ORF">FHS54_000647</name>
</gene>
<dbReference type="InterPro" id="IPR036568">
    <property type="entry name" value="GGCT-like_sf"/>
</dbReference>
<comment type="caution">
    <text evidence="2">The sequence shown here is derived from an EMBL/GenBank/DDBJ whole genome shotgun (WGS) entry which is preliminary data.</text>
</comment>
<dbReference type="InterPro" id="IPR009288">
    <property type="entry name" value="AIG2-like_dom"/>
</dbReference>
<protein>
    <submittedName>
        <fullName evidence="2">Gamma-glutamylcyclotransferase (GGCT)/AIG2-like uncharacterized protein YtfP</fullName>
    </submittedName>
</protein>
<dbReference type="AlphaFoldDB" id="A0A846M3M9"/>
<dbReference type="EMBL" id="JAASQR010000001">
    <property type="protein sequence ID" value="NIJ15698.1"/>
    <property type="molecule type" value="Genomic_DNA"/>
</dbReference>
<proteinExistence type="predicted"/>
<reference evidence="2 3" key="1">
    <citation type="submission" date="2020-03" db="EMBL/GenBank/DDBJ databases">
        <title>Genomic Encyclopedia of Type Strains, Phase IV (KMG-IV): sequencing the most valuable type-strain genomes for metagenomic binning, comparative biology and taxonomic classification.</title>
        <authorList>
            <person name="Goeker M."/>
        </authorList>
    </citation>
    <scope>NUCLEOTIDE SEQUENCE [LARGE SCALE GENOMIC DNA]</scope>
    <source>
        <strain evidence="2 3">DSM 21299</strain>
    </source>
</reference>
<organism evidence="2 3">
    <name type="scientific">Sphingobium vermicomposti</name>
    <dbReference type="NCBI Taxonomy" id="529005"/>
    <lineage>
        <taxon>Bacteria</taxon>
        <taxon>Pseudomonadati</taxon>
        <taxon>Pseudomonadota</taxon>
        <taxon>Alphaproteobacteria</taxon>
        <taxon>Sphingomonadales</taxon>
        <taxon>Sphingomonadaceae</taxon>
        <taxon>Sphingobium</taxon>
    </lineage>
</organism>
<accession>A0A846M3M9</accession>
<dbReference type="CDD" id="cd06661">
    <property type="entry name" value="GGCT_like"/>
    <property type="match status" value="1"/>
</dbReference>
<keyword evidence="3" id="KW-1185">Reference proteome</keyword>
<dbReference type="RefSeq" id="WP_167302331.1">
    <property type="nucleotide sequence ID" value="NZ_JAASQR010000001.1"/>
</dbReference>